<dbReference type="Pfam" id="PF06296">
    <property type="entry name" value="RelE"/>
    <property type="match status" value="1"/>
</dbReference>
<name>A0A4R7C886_9HYPH</name>
<comment type="caution">
    <text evidence="1">The sequence shown here is derived from an EMBL/GenBank/DDBJ whole genome shotgun (WGS) entry which is preliminary data.</text>
</comment>
<reference evidence="1 2" key="1">
    <citation type="submission" date="2019-03" db="EMBL/GenBank/DDBJ databases">
        <title>Genomic Encyclopedia of Type Strains, Phase IV (KMG-IV): sequencing the most valuable type-strain genomes for metagenomic binning, comparative biology and taxonomic classification.</title>
        <authorList>
            <person name="Goeker M."/>
        </authorList>
    </citation>
    <scope>NUCLEOTIDE SEQUENCE [LARGE SCALE GENOMIC DNA]</scope>
    <source>
        <strain evidence="1 2">DSM 25903</strain>
    </source>
</reference>
<dbReference type="InterPro" id="IPR009387">
    <property type="entry name" value="HigB-2"/>
</dbReference>
<organism evidence="1 2">
    <name type="scientific">Enterovirga rhinocerotis</name>
    <dbReference type="NCBI Taxonomy" id="1339210"/>
    <lineage>
        <taxon>Bacteria</taxon>
        <taxon>Pseudomonadati</taxon>
        <taxon>Pseudomonadota</taxon>
        <taxon>Alphaproteobacteria</taxon>
        <taxon>Hyphomicrobiales</taxon>
        <taxon>Methylobacteriaceae</taxon>
        <taxon>Enterovirga</taxon>
    </lineage>
</organism>
<keyword evidence="2" id="KW-1185">Reference proteome</keyword>
<evidence type="ECO:0000313" key="1">
    <source>
        <dbReference type="EMBL" id="TDR94571.1"/>
    </source>
</evidence>
<gene>
    <name evidence="1" type="ORF">EV668_1859</name>
</gene>
<dbReference type="OrthoDB" id="9812066at2"/>
<dbReference type="Proteomes" id="UP000295122">
    <property type="component" value="Unassembled WGS sequence"/>
</dbReference>
<dbReference type="RefSeq" id="WP_133769451.1">
    <property type="nucleotide sequence ID" value="NZ_SNZR01000011.1"/>
</dbReference>
<sequence>MHGVIETGSYLADARAAGLDADEMAAIVSIIASDPMAGDLMVGTGGARKLRVARRGKGKSGGYRIVTYFAAEDVPVFLLALIDKGERANLSSAERNELRRILVTLADEYRAGRAGATRRRGGR</sequence>
<proteinExistence type="predicted"/>
<accession>A0A4R7C886</accession>
<dbReference type="EMBL" id="SNZR01000011">
    <property type="protein sequence ID" value="TDR94571.1"/>
    <property type="molecule type" value="Genomic_DNA"/>
</dbReference>
<evidence type="ECO:0000313" key="2">
    <source>
        <dbReference type="Proteomes" id="UP000295122"/>
    </source>
</evidence>
<protein>
    <submittedName>
        <fullName evidence="1">RelE toxin of RelEB toxin-antitoxin system</fullName>
    </submittedName>
</protein>
<dbReference type="PIRSF" id="PIRSF039032">
    <property type="entry name" value="HigB-2"/>
    <property type="match status" value="1"/>
</dbReference>
<dbReference type="AlphaFoldDB" id="A0A4R7C886"/>